<gene>
    <name evidence="1" type="ORF">HPB52_004036</name>
</gene>
<dbReference type="AlphaFoldDB" id="A0A9D4QCW4"/>
<proteinExistence type="predicted"/>
<dbReference type="InterPro" id="IPR032675">
    <property type="entry name" value="LRR_dom_sf"/>
</dbReference>
<name>A0A9D4QCW4_RHISA</name>
<dbReference type="PANTHER" id="PTHR47679:SF2">
    <property type="entry name" value="C-TERMINAL OF ROC (COR) DOMAIN-CONTAINING PROTEIN"/>
    <property type="match status" value="1"/>
</dbReference>
<dbReference type="Proteomes" id="UP000821837">
    <property type="component" value="Chromosome 10"/>
</dbReference>
<dbReference type="VEuPathDB" id="VectorBase:RSAN_053904"/>
<reference evidence="1" key="2">
    <citation type="submission" date="2021-09" db="EMBL/GenBank/DDBJ databases">
        <authorList>
            <person name="Jia N."/>
            <person name="Wang J."/>
            <person name="Shi W."/>
            <person name="Du L."/>
            <person name="Sun Y."/>
            <person name="Zhan W."/>
            <person name="Jiang J."/>
            <person name="Wang Q."/>
            <person name="Zhang B."/>
            <person name="Ji P."/>
            <person name="Sakyi L.B."/>
            <person name="Cui X."/>
            <person name="Yuan T."/>
            <person name="Jiang B."/>
            <person name="Yang W."/>
            <person name="Lam T.T.-Y."/>
            <person name="Chang Q."/>
            <person name="Ding S."/>
            <person name="Wang X."/>
            <person name="Zhu J."/>
            <person name="Ruan X."/>
            <person name="Zhao L."/>
            <person name="Wei J."/>
            <person name="Que T."/>
            <person name="Du C."/>
            <person name="Cheng J."/>
            <person name="Dai P."/>
            <person name="Han X."/>
            <person name="Huang E."/>
            <person name="Gao Y."/>
            <person name="Liu J."/>
            <person name="Shao H."/>
            <person name="Ye R."/>
            <person name="Li L."/>
            <person name="Wei W."/>
            <person name="Wang X."/>
            <person name="Wang C."/>
            <person name="Huo Q."/>
            <person name="Li W."/>
            <person name="Guo W."/>
            <person name="Chen H."/>
            <person name="Chen S."/>
            <person name="Zhou L."/>
            <person name="Zhou L."/>
            <person name="Ni X."/>
            <person name="Tian J."/>
            <person name="Zhou Y."/>
            <person name="Sheng Y."/>
            <person name="Liu T."/>
            <person name="Pan Y."/>
            <person name="Xia L."/>
            <person name="Li J."/>
            <person name="Zhao F."/>
            <person name="Cao W."/>
        </authorList>
    </citation>
    <scope>NUCLEOTIDE SEQUENCE</scope>
    <source>
        <strain evidence="1">Rsan-2018</strain>
        <tissue evidence="1">Larvae</tissue>
    </source>
</reference>
<dbReference type="SUPFAM" id="SSF52047">
    <property type="entry name" value="RNI-like"/>
    <property type="match status" value="1"/>
</dbReference>
<evidence type="ECO:0008006" key="3">
    <source>
        <dbReference type="Google" id="ProtNLM"/>
    </source>
</evidence>
<dbReference type="EMBL" id="JABSTV010001246">
    <property type="protein sequence ID" value="KAH7975651.1"/>
    <property type="molecule type" value="Genomic_DNA"/>
</dbReference>
<reference evidence="1" key="1">
    <citation type="journal article" date="2020" name="Cell">
        <title>Large-Scale Comparative Analyses of Tick Genomes Elucidate Their Genetic Diversity and Vector Capacities.</title>
        <authorList>
            <consortium name="Tick Genome and Microbiome Consortium (TIGMIC)"/>
            <person name="Jia N."/>
            <person name="Wang J."/>
            <person name="Shi W."/>
            <person name="Du L."/>
            <person name="Sun Y."/>
            <person name="Zhan W."/>
            <person name="Jiang J.F."/>
            <person name="Wang Q."/>
            <person name="Zhang B."/>
            <person name="Ji P."/>
            <person name="Bell-Sakyi L."/>
            <person name="Cui X.M."/>
            <person name="Yuan T.T."/>
            <person name="Jiang B.G."/>
            <person name="Yang W.F."/>
            <person name="Lam T.T."/>
            <person name="Chang Q.C."/>
            <person name="Ding S.J."/>
            <person name="Wang X.J."/>
            <person name="Zhu J.G."/>
            <person name="Ruan X.D."/>
            <person name="Zhao L."/>
            <person name="Wei J.T."/>
            <person name="Ye R.Z."/>
            <person name="Que T.C."/>
            <person name="Du C.H."/>
            <person name="Zhou Y.H."/>
            <person name="Cheng J.X."/>
            <person name="Dai P.F."/>
            <person name="Guo W.B."/>
            <person name="Han X.H."/>
            <person name="Huang E.J."/>
            <person name="Li L.F."/>
            <person name="Wei W."/>
            <person name="Gao Y.C."/>
            <person name="Liu J.Z."/>
            <person name="Shao H.Z."/>
            <person name="Wang X."/>
            <person name="Wang C.C."/>
            <person name="Yang T.C."/>
            <person name="Huo Q.B."/>
            <person name="Li W."/>
            <person name="Chen H.Y."/>
            <person name="Chen S.E."/>
            <person name="Zhou L.G."/>
            <person name="Ni X.B."/>
            <person name="Tian J.H."/>
            <person name="Sheng Y."/>
            <person name="Liu T."/>
            <person name="Pan Y.S."/>
            <person name="Xia L.Y."/>
            <person name="Li J."/>
            <person name="Zhao F."/>
            <person name="Cao W.C."/>
        </authorList>
    </citation>
    <scope>NUCLEOTIDE SEQUENCE</scope>
    <source>
        <strain evidence="1">Rsan-2018</strain>
    </source>
</reference>
<evidence type="ECO:0000313" key="1">
    <source>
        <dbReference type="EMBL" id="KAH7975651.1"/>
    </source>
</evidence>
<accession>A0A9D4QCW4</accession>
<evidence type="ECO:0000313" key="2">
    <source>
        <dbReference type="Proteomes" id="UP000821837"/>
    </source>
</evidence>
<organism evidence="1 2">
    <name type="scientific">Rhipicephalus sanguineus</name>
    <name type="common">Brown dog tick</name>
    <name type="synonym">Ixodes sanguineus</name>
    <dbReference type="NCBI Taxonomy" id="34632"/>
    <lineage>
        <taxon>Eukaryota</taxon>
        <taxon>Metazoa</taxon>
        <taxon>Ecdysozoa</taxon>
        <taxon>Arthropoda</taxon>
        <taxon>Chelicerata</taxon>
        <taxon>Arachnida</taxon>
        <taxon>Acari</taxon>
        <taxon>Parasitiformes</taxon>
        <taxon>Ixodida</taxon>
        <taxon>Ixodoidea</taxon>
        <taxon>Ixodidae</taxon>
        <taxon>Rhipicephalinae</taxon>
        <taxon>Rhipicephalus</taxon>
        <taxon>Rhipicephalus</taxon>
    </lineage>
</organism>
<keyword evidence="2" id="KW-1185">Reference proteome</keyword>
<dbReference type="Gene3D" id="3.80.10.10">
    <property type="entry name" value="Ribonuclease Inhibitor"/>
    <property type="match status" value="2"/>
</dbReference>
<dbReference type="PANTHER" id="PTHR47679">
    <property type="entry name" value="PROTEIN TORNADO 1"/>
    <property type="match status" value="1"/>
</dbReference>
<sequence>MEDNAFSTELLRLTCTQDPTRVCPLLRRLRACNQVLWPVGLQLRDDPRDEPGHLSVVTEKCTYRPYPSTRAEQTVLDLLRWLLERHRCIVSLELRYDILNSAGLVKTLARSSSLRRLAIIGIAMNPVIDQATDALILEDFASSTARMEVPVRLLEKHDATLVSLDITELDMSPSTAKKLIEALVRNGTVQELAVGDSMFTFGSDRGGPMGCFLQYLAKRNSTLRKLIFRVRYFEIDTAELKMLAEAICAMTTLEDLEWQGGTTSRDCAPFLADLAGSKSVRSLTFQVRERDYYDNDPRPRVTLGVPLWVMALRENATLQKLDLDVSWSSSTECCLLLEALAKKEDRRLQSLTLRKFPNHHGLLEVCSSVRKCGLDRKVHIEGYAILPGDETMLQACQQVTSVSIRSSHFRLNVGALRKVFHVMTTCYHITSVHVSLYVFDEVTFATLTTYVSESPSIKEIQLDTRFSEFYDSFIANTEAAIKSMSNLFQTLSSNSSITRIQLASIVALGDQDSQVFADAILNNRQLDHLSVIGMNDTSVPVFLDRLLSGFEHSYNLLLLDLSNCDDESNELMHEAQEMVRRNCSLVDRATRFVMGDHSWYCACAFERVSEEPVLVNNVRRKVTASDEAEDMIRRAQRLVRFMNVDTYMRLTGVVKVAVECYVREDGRPQLDRLYYDCWLHIRRFLMIEDVLIP</sequence>
<protein>
    <recommendedName>
        <fullName evidence="3">Nlr family card domain protein</fullName>
    </recommendedName>
</protein>
<comment type="caution">
    <text evidence="1">The sequence shown here is derived from an EMBL/GenBank/DDBJ whole genome shotgun (WGS) entry which is preliminary data.</text>
</comment>